<dbReference type="CDD" id="cd09272">
    <property type="entry name" value="RNase_HI_RT_Ty1"/>
    <property type="match status" value="1"/>
</dbReference>
<dbReference type="Pfam" id="PF22936">
    <property type="entry name" value="Pol_BBD"/>
    <property type="match status" value="1"/>
</dbReference>
<evidence type="ECO:0000259" key="3">
    <source>
        <dbReference type="PROSITE" id="PS50994"/>
    </source>
</evidence>
<dbReference type="GO" id="GO:0004190">
    <property type="term" value="F:aspartic-type endopeptidase activity"/>
    <property type="evidence" value="ECO:0007669"/>
    <property type="project" value="UniProtKB-KW"/>
</dbReference>
<dbReference type="Gene3D" id="3.80.10.10">
    <property type="entry name" value="Ribonuclease Inhibitor"/>
    <property type="match status" value="1"/>
</dbReference>
<evidence type="ECO:0000256" key="1">
    <source>
        <dbReference type="ARBA" id="ARBA00022750"/>
    </source>
</evidence>
<feature type="compositionally biased region" description="Basic and acidic residues" evidence="2">
    <location>
        <begin position="556"/>
        <end position="568"/>
    </location>
</feature>
<evidence type="ECO:0000313" key="5">
    <source>
        <dbReference type="Proteomes" id="UP000436088"/>
    </source>
</evidence>
<dbReference type="InterPro" id="IPR036875">
    <property type="entry name" value="Znf_CCHC_sf"/>
</dbReference>
<protein>
    <recommendedName>
        <fullName evidence="3">Integrase catalytic domain-containing protein</fullName>
    </recommendedName>
</protein>
<evidence type="ECO:0000313" key="4">
    <source>
        <dbReference type="EMBL" id="KAE8711850.1"/>
    </source>
</evidence>
<dbReference type="PANTHER" id="PTHR11439:SF467">
    <property type="entry name" value="INTEGRASE CATALYTIC DOMAIN-CONTAINING PROTEIN"/>
    <property type="match status" value="1"/>
</dbReference>
<keyword evidence="1" id="KW-0378">Hydrolase</keyword>
<comment type="caution">
    <text evidence="4">The sequence shown here is derived from an EMBL/GenBank/DDBJ whole genome shotgun (WGS) entry which is preliminary data.</text>
</comment>
<dbReference type="SUPFAM" id="SSF56672">
    <property type="entry name" value="DNA/RNA polymerases"/>
    <property type="match status" value="1"/>
</dbReference>
<sequence>MFRGSDKYGEGKEHWSGDLDSTVQQLHSKKVGYQGNGYLILSEFSKSMEIWKEKSVDFKNLQDLEVEECNSLKYIFTVSMALELVQLEHITVKRCPMMEYIIKKEAEENAMDTVWLPNLKMIRLESCSELKSFCMGNITLQCPSLHTIKVLCANLEGLELSSTNIQNLWPDEQHSAISSSVHKLTSLVVKGCHNLEYIVPSFLIKILLGLAQLSLFDCDNLEEVIFTGEATAEEEGITEAYWFTKLNLLELIKLPKLGAFCHGENSETDSPTQEVVFPNLIHLTIEGMVFRIGPCATDHCLCSYNSRLLLLSSYNFVRAVVVHTSPTATSMEFSSRNTKVFTNKRVNVVFDETNFLSWKQQILLTARSHRLERMLNGTMLPPPEIVVGEDGVVTANEEHEEFLAQDSALASWLLSTISPHLLPQFVGAETSAQVWNKVFQFFVNRSTTAVMSLHYMLQSLKKRGDSMRSYLTKVKEVTDALYSCGSPVAASEHIASILKGLTREYQPFIAVISAMCDTLSLDNICTMLIDAETQLEGFDYQPDSLPVSANLAQGKGKVESYKNQEKQQSRSNHSSYSRGRSRGRGRTRSRVQCQLCGKIGHLVSQCWHRFDEDFSGISIDDHTAGSDSSRAYYTATSNNESTCACCNHSSANRGDNMSTTKSQDHVVSAGHDQWIIDSGATHHVTPNEASLTPHSSYANPGKLIVGSGDYLPVHLVGKAELNTSSRTLALSNILHVPSITKNLLSVSKLAKENSVFLEFHAKTCYVRDEASKMVLLRLGHPAHDTLAKVCKQFNVKALDDINKNCIACHLGKSHKLPFPCSDSVYDKPFELVYSDLWGPPHVSSNGFRFYISFVDAATRFTWLYLLRTKDEALIAFNLFQKLIATQFGVSVKALQTDWGGEFRLLTNELSKAGVVHHVTCPYTSEQNGVVERKHKHLVEMALVLLAQASMPIKYWSYAIQTTAYLVNRLPSKVLLHKSPFEMLYGKPPDYRNSDGASLTTPIGNTSRLLKLVTNVTRLEPPRADHNRLSLSATRSSSVSSYQDELCSEQNVHNSLDDTKDEVQNPVVNDGTENEVAQANNHPMMTQKYSALQRNGTWELTKPPEGRKLIGCTTSGEGVFSDPGYDFRDTFSPVVRFNTLNVILSLAVTNNWTLRQVDVNNAFLNGYLQEVVFMQQPPGFEQNAPDGSKLVCCLKKALYGLRQAPRSWHTKLRDSLLSIGFKESKADVSLFIKKDDQHYVYLLVYVDDIIITGHLSDQVNEVVRLLSDKFSLKDLGQLTYFLRIEVKRANGYLALSQKKFILELLEKDDMLKASSTPTPMVASTKLRCDDGELILDAQFYHNIIGGLLYVCHTGPDIAFCVNKVAQFMHAPRQSHLVAVKRILRYLAGTLDFGLTFTAAGTGMKVAAFADADWGGNLDDRRSVSGHSVFVGNNLVAWSSKKQKSVSRSTMEAEYKSVTDTTADVVWVGALLSELGIYQKEEPVIWCDNTSVVALSANPVYHAHTKHVDLDIHFVREKVAAKLMKVNYVPAAHQIADGLTKPLARNAFEEFRAKLCVKLC</sequence>
<organism evidence="4 5">
    <name type="scientific">Hibiscus syriacus</name>
    <name type="common">Rose of Sharon</name>
    <dbReference type="NCBI Taxonomy" id="106335"/>
    <lineage>
        <taxon>Eukaryota</taxon>
        <taxon>Viridiplantae</taxon>
        <taxon>Streptophyta</taxon>
        <taxon>Embryophyta</taxon>
        <taxon>Tracheophyta</taxon>
        <taxon>Spermatophyta</taxon>
        <taxon>Magnoliopsida</taxon>
        <taxon>eudicotyledons</taxon>
        <taxon>Gunneridae</taxon>
        <taxon>Pentapetalae</taxon>
        <taxon>rosids</taxon>
        <taxon>malvids</taxon>
        <taxon>Malvales</taxon>
        <taxon>Malvaceae</taxon>
        <taxon>Malvoideae</taxon>
        <taxon>Hibiscus</taxon>
    </lineage>
</organism>
<dbReference type="InterPro" id="IPR001584">
    <property type="entry name" value="Integrase_cat-core"/>
</dbReference>
<dbReference type="EMBL" id="VEPZ02000906">
    <property type="protein sequence ID" value="KAE8711850.1"/>
    <property type="molecule type" value="Genomic_DNA"/>
</dbReference>
<dbReference type="Proteomes" id="UP000436088">
    <property type="component" value="Unassembled WGS sequence"/>
</dbReference>
<dbReference type="Pfam" id="PF23247">
    <property type="entry name" value="LRR_RPS2"/>
    <property type="match status" value="2"/>
</dbReference>
<keyword evidence="1" id="KW-0645">Protease</keyword>
<dbReference type="InterPro" id="IPR036397">
    <property type="entry name" value="RNaseH_sf"/>
</dbReference>
<dbReference type="GO" id="GO:0008270">
    <property type="term" value="F:zinc ion binding"/>
    <property type="evidence" value="ECO:0007669"/>
    <property type="project" value="InterPro"/>
</dbReference>
<dbReference type="Pfam" id="PF14223">
    <property type="entry name" value="Retrotran_gag_2"/>
    <property type="match status" value="1"/>
</dbReference>
<dbReference type="InterPro" id="IPR054722">
    <property type="entry name" value="PolX-like_BBD"/>
</dbReference>
<keyword evidence="5" id="KW-1185">Reference proteome</keyword>
<dbReference type="InterPro" id="IPR032675">
    <property type="entry name" value="LRR_dom_sf"/>
</dbReference>
<reference evidence="4" key="1">
    <citation type="submission" date="2019-09" db="EMBL/GenBank/DDBJ databases">
        <title>Draft genome information of white flower Hibiscus syriacus.</title>
        <authorList>
            <person name="Kim Y.-M."/>
        </authorList>
    </citation>
    <scope>NUCLEOTIDE SEQUENCE [LARGE SCALE GENOMIC DNA]</scope>
    <source>
        <strain evidence="4">YM2019G1</strain>
    </source>
</reference>
<dbReference type="InterPro" id="IPR012337">
    <property type="entry name" value="RNaseH-like_sf"/>
</dbReference>
<dbReference type="GO" id="GO:0003676">
    <property type="term" value="F:nucleic acid binding"/>
    <property type="evidence" value="ECO:0007669"/>
    <property type="project" value="InterPro"/>
</dbReference>
<dbReference type="Gene3D" id="3.30.420.10">
    <property type="entry name" value="Ribonuclease H-like superfamily/Ribonuclease H"/>
    <property type="match status" value="1"/>
</dbReference>
<proteinExistence type="predicted"/>
<dbReference type="SUPFAM" id="SSF53098">
    <property type="entry name" value="Ribonuclease H-like"/>
    <property type="match status" value="1"/>
</dbReference>
<dbReference type="InterPro" id="IPR057135">
    <property type="entry name" value="At4g27190-like_LRR"/>
</dbReference>
<name>A0A6A3B4D9_HIBSY</name>
<dbReference type="InterPro" id="IPR043502">
    <property type="entry name" value="DNA/RNA_pol_sf"/>
</dbReference>
<dbReference type="SUPFAM" id="SSF52047">
    <property type="entry name" value="RNI-like"/>
    <property type="match status" value="1"/>
</dbReference>
<dbReference type="PANTHER" id="PTHR11439">
    <property type="entry name" value="GAG-POL-RELATED RETROTRANSPOSON"/>
    <property type="match status" value="1"/>
</dbReference>
<dbReference type="SUPFAM" id="SSF57756">
    <property type="entry name" value="Retrovirus zinc finger-like domains"/>
    <property type="match status" value="1"/>
</dbReference>
<feature type="domain" description="Integrase catalytic" evidence="3">
    <location>
        <begin position="824"/>
        <end position="987"/>
    </location>
</feature>
<dbReference type="PROSITE" id="PS50994">
    <property type="entry name" value="INTEGRASE"/>
    <property type="match status" value="1"/>
</dbReference>
<gene>
    <name evidence="4" type="ORF">F3Y22_tig00110271pilonHSYRG00126</name>
</gene>
<dbReference type="Pfam" id="PF07727">
    <property type="entry name" value="RVT_2"/>
    <property type="match status" value="1"/>
</dbReference>
<dbReference type="InterPro" id="IPR013103">
    <property type="entry name" value="RVT_2"/>
</dbReference>
<evidence type="ECO:0000256" key="2">
    <source>
        <dbReference type="SAM" id="MobiDB-lite"/>
    </source>
</evidence>
<feature type="region of interest" description="Disordered" evidence="2">
    <location>
        <begin position="556"/>
        <end position="586"/>
    </location>
</feature>
<accession>A0A6A3B4D9</accession>
<feature type="compositionally biased region" description="Low complexity" evidence="2">
    <location>
        <begin position="569"/>
        <end position="578"/>
    </location>
</feature>
<dbReference type="GO" id="GO:0015074">
    <property type="term" value="P:DNA integration"/>
    <property type="evidence" value="ECO:0007669"/>
    <property type="project" value="InterPro"/>
</dbReference>
<keyword evidence="1" id="KW-0064">Aspartyl protease</keyword>